<name>A0A9X9IK32_BACFG</name>
<dbReference type="EMBL" id="CP103070">
    <property type="protein sequence ID" value="UVO88298.1"/>
    <property type="molecule type" value="Genomic_DNA"/>
</dbReference>
<keyword evidence="1" id="KW-0732">Signal</keyword>
<feature type="chain" id="PRO_5040869588" description="LTXXQ motif family protein" evidence="1">
    <location>
        <begin position="21"/>
        <end position="116"/>
    </location>
</feature>
<dbReference type="AlphaFoldDB" id="A0A9X9IK32"/>
<gene>
    <name evidence="2" type="ORF">NXW39_13010</name>
</gene>
<protein>
    <recommendedName>
        <fullName evidence="4">LTXXQ motif family protein</fullName>
    </recommendedName>
</protein>
<feature type="signal peptide" evidence="1">
    <location>
        <begin position="1"/>
        <end position="20"/>
    </location>
</feature>
<reference evidence="2" key="1">
    <citation type="submission" date="2022-08" db="EMBL/GenBank/DDBJ databases">
        <title>Genome Sequencing of Bacteroides fragilis Group Isolates with Nanopore Technology.</title>
        <authorList>
            <person name="Tisza M.J."/>
            <person name="Smith D."/>
            <person name="Dekker J.P."/>
        </authorList>
    </citation>
    <scope>NUCLEOTIDE SEQUENCE</scope>
    <source>
        <strain evidence="2">BFG-49</strain>
    </source>
</reference>
<dbReference type="Proteomes" id="UP001058403">
    <property type="component" value="Chromosome"/>
</dbReference>
<sequence>MKKIFLIMAIAIAASLQVSAQKNNNQQMTAQQRTEQRIKLLDEKLILTEEQKTKLRELYSDFNKQKYPREKRKEAMEKLTGDIALLLTTEQQTTYKQMVEQAIAEKKNGKRKKPQE</sequence>
<evidence type="ECO:0000313" key="3">
    <source>
        <dbReference type="Proteomes" id="UP001058403"/>
    </source>
</evidence>
<organism evidence="2 3">
    <name type="scientific">Bacteroides fragilis</name>
    <dbReference type="NCBI Taxonomy" id="817"/>
    <lineage>
        <taxon>Bacteria</taxon>
        <taxon>Pseudomonadati</taxon>
        <taxon>Bacteroidota</taxon>
        <taxon>Bacteroidia</taxon>
        <taxon>Bacteroidales</taxon>
        <taxon>Bacteroidaceae</taxon>
        <taxon>Bacteroides</taxon>
    </lineage>
</organism>
<accession>A0A9X9IK32</accession>
<evidence type="ECO:0000313" key="2">
    <source>
        <dbReference type="EMBL" id="UVO88298.1"/>
    </source>
</evidence>
<dbReference type="RefSeq" id="WP_005817956.1">
    <property type="nucleotide sequence ID" value="NZ_CAXSVT010000001.1"/>
</dbReference>
<proteinExistence type="predicted"/>
<evidence type="ECO:0000256" key="1">
    <source>
        <dbReference type="SAM" id="SignalP"/>
    </source>
</evidence>
<evidence type="ECO:0008006" key="4">
    <source>
        <dbReference type="Google" id="ProtNLM"/>
    </source>
</evidence>